<dbReference type="PANTHER" id="PTHR11012:SF30">
    <property type="entry name" value="PROTEIN KINASE-LIKE DOMAIN-CONTAINING"/>
    <property type="match status" value="1"/>
</dbReference>
<feature type="domain" description="CHK kinase-like" evidence="1">
    <location>
        <begin position="83"/>
        <end position="272"/>
    </location>
</feature>
<evidence type="ECO:0000313" key="2">
    <source>
        <dbReference type="EMBL" id="KAJ8970562.1"/>
    </source>
</evidence>
<proteinExistence type="predicted"/>
<evidence type="ECO:0000259" key="1">
    <source>
        <dbReference type="SMART" id="SM00587"/>
    </source>
</evidence>
<name>A0ABQ9J0H3_9CUCU</name>
<sequence length="357" mass="42780">MCFVSLKDKQGEEVLHYVVKQAFSMETKRKIQPIRDYYLNEIHFYTVIWPHFQKFHNEKLNGETLNIIPQCFATSSEDKHEKLVLENLKFQGFQMHDKAKPLSKEQVKTICKHYGRFHAISFAYKFFYPVKYSEITSKLQNHWRRVINMESWREFMDKLHDNILEFLDSVNGKVIEKYRNYVKCGIHEKNLYKGHHSVVLHGDGWSNNMMFKYDDSNKLVDLRLLDFQFSMVGTPVSDLSHFIYSGATKEILDDLDHYLRVYHDTLVETLKNFGCDSENLYPFEVLKKHWREYCKTGFALSLSIWRGKLTNQDDIKDLLENSDETFVTNFFKHRYDENSYKKIVKNLILHMYENDFF</sequence>
<dbReference type="EMBL" id="JAPWTJ010001603">
    <property type="protein sequence ID" value="KAJ8970562.1"/>
    <property type="molecule type" value="Genomic_DNA"/>
</dbReference>
<dbReference type="PANTHER" id="PTHR11012">
    <property type="entry name" value="PROTEIN KINASE-LIKE DOMAIN-CONTAINING"/>
    <property type="match status" value="1"/>
</dbReference>
<dbReference type="InterPro" id="IPR015897">
    <property type="entry name" value="CHK_kinase-like"/>
</dbReference>
<protein>
    <recommendedName>
        <fullName evidence="1">CHK kinase-like domain-containing protein</fullName>
    </recommendedName>
</protein>
<dbReference type="Gene3D" id="3.90.1200.10">
    <property type="match status" value="1"/>
</dbReference>
<reference evidence="2" key="1">
    <citation type="journal article" date="2023" name="Insect Mol. Biol.">
        <title>Genome sequencing provides insights into the evolution of gene families encoding plant cell wall-degrading enzymes in longhorned beetles.</title>
        <authorList>
            <person name="Shin N.R."/>
            <person name="Okamura Y."/>
            <person name="Kirsch R."/>
            <person name="Pauchet Y."/>
        </authorList>
    </citation>
    <scope>NUCLEOTIDE SEQUENCE</scope>
    <source>
        <strain evidence="2">MMC_N1</strain>
    </source>
</reference>
<dbReference type="InterPro" id="IPR011009">
    <property type="entry name" value="Kinase-like_dom_sf"/>
</dbReference>
<gene>
    <name evidence="2" type="ORF">NQ317_019067</name>
</gene>
<dbReference type="InterPro" id="IPR004119">
    <property type="entry name" value="EcKL"/>
</dbReference>
<dbReference type="SMART" id="SM00587">
    <property type="entry name" value="CHK"/>
    <property type="match status" value="1"/>
</dbReference>
<organism evidence="2 3">
    <name type="scientific">Molorchus minor</name>
    <dbReference type="NCBI Taxonomy" id="1323400"/>
    <lineage>
        <taxon>Eukaryota</taxon>
        <taxon>Metazoa</taxon>
        <taxon>Ecdysozoa</taxon>
        <taxon>Arthropoda</taxon>
        <taxon>Hexapoda</taxon>
        <taxon>Insecta</taxon>
        <taxon>Pterygota</taxon>
        <taxon>Neoptera</taxon>
        <taxon>Endopterygota</taxon>
        <taxon>Coleoptera</taxon>
        <taxon>Polyphaga</taxon>
        <taxon>Cucujiformia</taxon>
        <taxon>Chrysomeloidea</taxon>
        <taxon>Cerambycidae</taxon>
        <taxon>Lamiinae</taxon>
        <taxon>Monochamini</taxon>
        <taxon>Molorchus</taxon>
    </lineage>
</organism>
<keyword evidence="3" id="KW-1185">Reference proteome</keyword>
<evidence type="ECO:0000313" key="3">
    <source>
        <dbReference type="Proteomes" id="UP001162164"/>
    </source>
</evidence>
<dbReference type="SUPFAM" id="SSF56112">
    <property type="entry name" value="Protein kinase-like (PK-like)"/>
    <property type="match status" value="1"/>
</dbReference>
<dbReference type="Proteomes" id="UP001162164">
    <property type="component" value="Unassembled WGS sequence"/>
</dbReference>
<accession>A0ABQ9J0H3</accession>
<dbReference type="Pfam" id="PF02958">
    <property type="entry name" value="EcKL"/>
    <property type="match status" value="1"/>
</dbReference>
<comment type="caution">
    <text evidence="2">The sequence shown here is derived from an EMBL/GenBank/DDBJ whole genome shotgun (WGS) entry which is preliminary data.</text>
</comment>